<evidence type="ECO:0000313" key="2">
    <source>
        <dbReference type="Proteomes" id="UP000008276"/>
    </source>
</evidence>
<keyword evidence="2" id="KW-1185">Reference proteome</keyword>
<dbReference type="AlphaFoldDB" id="G2MSX7"/>
<dbReference type="HOGENOM" id="CLU_2120002_0_0_9"/>
<dbReference type="Proteomes" id="UP000008276">
    <property type="component" value="Chromosome"/>
</dbReference>
<gene>
    <name evidence="1" type="ORF">Thewi_1140</name>
</gene>
<proteinExistence type="predicted"/>
<dbReference type="eggNOG" id="ENOG50341I9">
    <property type="taxonomic scope" value="Bacteria"/>
</dbReference>
<organism evidence="1 2">
    <name type="scientific">Thermoanaerobacter wiegelii Rt8.B1</name>
    <dbReference type="NCBI Taxonomy" id="697303"/>
    <lineage>
        <taxon>Bacteria</taxon>
        <taxon>Bacillati</taxon>
        <taxon>Bacillota</taxon>
        <taxon>Clostridia</taxon>
        <taxon>Thermoanaerobacterales</taxon>
        <taxon>Thermoanaerobacteraceae</taxon>
        <taxon>Thermoanaerobacter</taxon>
    </lineage>
</organism>
<sequence>MKRYYNEHSYKLEVRGALFSCIFEVVRRCGKVQLGYFKKEFILGDYESVRDFAAQKGIKYNGYFAEKTKGWAEEKRARQEQKQSKIIEKTIEKIAKRSLIEMWLIPMQRRSYYQ</sequence>
<accession>G2MSX7</accession>
<evidence type="ECO:0000313" key="1">
    <source>
        <dbReference type="EMBL" id="AEM78563.1"/>
    </source>
</evidence>
<dbReference type="EMBL" id="CP002991">
    <property type="protein sequence ID" value="AEM78563.1"/>
    <property type="molecule type" value="Genomic_DNA"/>
</dbReference>
<dbReference type="KEGG" id="twi:Thewi_1140"/>
<reference evidence="1 2" key="1">
    <citation type="submission" date="2011-08" db="EMBL/GenBank/DDBJ databases">
        <title>Complete sequence of Thermoanaerobacter wiegelii Rt8.B1.</title>
        <authorList>
            <consortium name="US DOE Joint Genome Institute"/>
            <person name="Lucas S."/>
            <person name="Han J."/>
            <person name="Lapidus A."/>
            <person name="Cheng J.-F."/>
            <person name="Goodwin L."/>
            <person name="Pitluck S."/>
            <person name="Peters L."/>
            <person name="Mikhailova N."/>
            <person name="Zeytun A."/>
            <person name="Daligault H."/>
            <person name="Detter J.C."/>
            <person name="Han C."/>
            <person name="Tapia R."/>
            <person name="Land M."/>
            <person name="Hauser L."/>
            <person name="Kyrpides N."/>
            <person name="Ivanova N."/>
            <person name="Pagani I."/>
            <person name="Hemme C."/>
            <person name="Woyke T."/>
        </authorList>
    </citation>
    <scope>NUCLEOTIDE SEQUENCE [LARGE SCALE GENOMIC DNA]</scope>
    <source>
        <strain evidence="1 2">Rt8.B1</strain>
    </source>
</reference>
<name>G2MSX7_9THEO</name>
<protein>
    <submittedName>
        <fullName evidence="1">Uncharacterized protein</fullName>
    </submittedName>
</protein>